<dbReference type="AlphaFoldDB" id="A0A0F9YXM7"/>
<accession>A0A0F9YXM7</accession>
<reference evidence="1 2" key="1">
    <citation type="journal article" date="2015" name="Nature">
        <title>rRNA introns, odd ribosomes, and small enigmatic genomes across a large radiation of phyla.</title>
        <authorList>
            <person name="Brown C.T."/>
            <person name="Hug L.A."/>
            <person name="Thomas B.C."/>
            <person name="Sharon I."/>
            <person name="Castelle C.J."/>
            <person name="Singh A."/>
            <person name="Wilkins M.J."/>
            <person name="Williams K.H."/>
            <person name="Banfield J.F."/>
        </authorList>
    </citation>
    <scope>NUCLEOTIDE SEQUENCE [LARGE SCALE GENOMIC DNA]</scope>
</reference>
<sequence>MTTSISNIIIENNLFFKINPSSLSRKDSVFEVTTKFNVLLLEDRLSPFLSDFVLTRKLFYFIIYEIILMEKIKIV</sequence>
<proteinExistence type="predicted"/>
<dbReference type="EMBL" id="LBOI01000013">
    <property type="protein sequence ID" value="KKP31211.1"/>
    <property type="molecule type" value="Genomic_DNA"/>
</dbReference>
<gene>
    <name evidence="1" type="ORF">UR21_C0013G0005</name>
</gene>
<evidence type="ECO:0000313" key="1">
    <source>
        <dbReference type="EMBL" id="KKP31211.1"/>
    </source>
</evidence>
<protein>
    <submittedName>
        <fullName evidence="1">Uncharacterized protein</fullName>
    </submittedName>
</protein>
<comment type="caution">
    <text evidence="1">The sequence shown here is derived from an EMBL/GenBank/DDBJ whole genome shotgun (WGS) entry which is preliminary data.</text>
</comment>
<organism evidence="1 2">
    <name type="scientific">Candidatus Woesebacteria bacterium GW2011_GWC2_31_9</name>
    <dbReference type="NCBI Taxonomy" id="1618586"/>
    <lineage>
        <taxon>Bacteria</taxon>
        <taxon>Candidatus Woeseibacteriota</taxon>
    </lineage>
</organism>
<evidence type="ECO:0000313" key="2">
    <source>
        <dbReference type="Proteomes" id="UP000034803"/>
    </source>
</evidence>
<dbReference type="Proteomes" id="UP000034803">
    <property type="component" value="Unassembled WGS sequence"/>
</dbReference>
<name>A0A0F9YXM7_9BACT</name>